<evidence type="ECO:0000259" key="1">
    <source>
        <dbReference type="Pfam" id="PF12969"/>
    </source>
</evidence>
<dbReference type="Gene3D" id="2.60.40.3140">
    <property type="match status" value="1"/>
</dbReference>
<name>A0A840CH25_9BACT</name>
<comment type="caution">
    <text evidence="2">The sequence shown here is derived from an EMBL/GenBank/DDBJ whole genome shotgun (WGS) entry which is preliminary data.</text>
</comment>
<evidence type="ECO:0000313" key="3">
    <source>
        <dbReference type="Proteomes" id="UP000555103"/>
    </source>
</evidence>
<dbReference type="EMBL" id="JACIEP010000002">
    <property type="protein sequence ID" value="MBB4034556.1"/>
    <property type="molecule type" value="Genomic_DNA"/>
</dbReference>
<reference evidence="2 3" key="1">
    <citation type="submission" date="2020-08" db="EMBL/GenBank/DDBJ databases">
        <title>Genomic Encyclopedia of Type Strains, Phase IV (KMG-IV): sequencing the most valuable type-strain genomes for metagenomic binning, comparative biology and taxonomic classification.</title>
        <authorList>
            <person name="Goeker M."/>
        </authorList>
    </citation>
    <scope>NUCLEOTIDE SEQUENCE [LARGE SCALE GENOMIC DNA]</scope>
    <source>
        <strain evidence="2 3">DSM 104969</strain>
    </source>
</reference>
<dbReference type="Pfam" id="PF12969">
    <property type="entry name" value="DUF3857"/>
    <property type="match status" value="1"/>
</dbReference>
<dbReference type="RefSeq" id="WP_183305522.1">
    <property type="nucleotide sequence ID" value="NZ_JACIEP010000002.1"/>
</dbReference>
<keyword evidence="3" id="KW-1185">Reference proteome</keyword>
<evidence type="ECO:0000313" key="2">
    <source>
        <dbReference type="EMBL" id="MBB4034556.1"/>
    </source>
</evidence>
<dbReference type="Gene3D" id="2.60.120.1130">
    <property type="match status" value="1"/>
</dbReference>
<organism evidence="2 3">
    <name type="scientific">Dysgonomonas hofstadii</name>
    <dbReference type="NCBI Taxonomy" id="637886"/>
    <lineage>
        <taxon>Bacteria</taxon>
        <taxon>Pseudomonadati</taxon>
        <taxon>Bacteroidota</taxon>
        <taxon>Bacteroidia</taxon>
        <taxon>Bacteroidales</taxon>
        <taxon>Dysgonomonadaceae</taxon>
        <taxon>Dysgonomonas</taxon>
    </lineage>
</organism>
<proteinExistence type="predicted"/>
<dbReference type="InterPro" id="IPR024618">
    <property type="entry name" value="DUF3857"/>
</dbReference>
<dbReference type="Proteomes" id="UP000555103">
    <property type="component" value="Unassembled WGS sequence"/>
</dbReference>
<sequence length="666" mass="77385">MKNYTLIMFFALLFMFVSSGYSQSKYGNVTMEEMTMEVYPQDTAATAVVLSKIGTARFIFSLHKLFQIEYTIQTRIKILKTEGLDWCNNEIEYYEPSRTDKEDIRGLSGTTYNLEDGKIQKVKLSKEHIFDEDVDGIWRVKKFTMPAAKVGSVIEYKYTLVSDFYWMLRDFDFQESIPVEYSVFDITIPEYFRYTPNYQGYLRFNTKSEFENENFPAAYRDRFGVYQEALRWTSSRTITEVRNAPAMKKESYVWAISDYISRVSYELKNIDLPFAEKAHNITSSSWSKVAGNYMGASSFGKRLKEEKLFKDEISQGDPTLDRAREIQDMIKYKVKWNDRNARIPGNLTNVLKKGEGNSADINFLLINALKTGGFDAFPVLLRTRSDGRLPMFRPTERAFDYVITGIQIDTTIYYTDAAAKYGNWNILPEECMVPNACELRDERFHWRDLSTIAPSSAVKMANFKFTDSKAKAKVTETLKGNTAYNARSSYFDAKDEQDYVEKKSARLEAEIDSFSISNLDNTAEALTMSYVQMQDINLDEDVVYINPIVEKLYSTNPFTEEKREYPVQFDNLMNYVQIIDIPIPAGFVVDEVPRSERIVFKDNHIMLTYRVIKAEGHVRVHYQYQLKKLLFLPDEYEDLRTFFSNLILKNSEMIVLKKAKSIAENK</sequence>
<dbReference type="AlphaFoldDB" id="A0A840CH25"/>
<dbReference type="Gene3D" id="3.10.620.30">
    <property type="match status" value="1"/>
</dbReference>
<feature type="domain" description="DUF3857" evidence="1">
    <location>
        <begin position="69"/>
        <end position="201"/>
    </location>
</feature>
<protein>
    <recommendedName>
        <fullName evidence="1">DUF3857 domain-containing protein</fullName>
    </recommendedName>
</protein>
<gene>
    <name evidence="2" type="ORF">GGR21_000443</name>
</gene>
<accession>A0A840CH25</accession>